<evidence type="ECO:0000313" key="3">
    <source>
        <dbReference type="Proteomes" id="UP000295212"/>
    </source>
</evidence>
<keyword evidence="1" id="KW-0812">Transmembrane</keyword>
<dbReference type="Proteomes" id="UP000295212">
    <property type="component" value="Unassembled WGS sequence"/>
</dbReference>
<comment type="caution">
    <text evidence="2">The sequence shown here is derived from an EMBL/GenBank/DDBJ whole genome shotgun (WGS) entry which is preliminary data.</text>
</comment>
<dbReference type="EMBL" id="SNZJ01000002">
    <property type="protein sequence ID" value="TDR56962.1"/>
    <property type="molecule type" value="Genomic_DNA"/>
</dbReference>
<reference evidence="2 3" key="1">
    <citation type="submission" date="2019-03" db="EMBL/GenBank/DDBJ databases">
        <title>Genomic Encyclopedia of Type Strains, Phase III (KMG-III): the genomes of soil and plant-associated and newly described type strains.</title>
        <authorList>
            <person name="Whitman W."/>
        </authorList>
    </citation>
    <scope>NUCLEOTIDE SEQUENCE [LARGE SCALE GENOMIC DNA]</scope>
    <source>
        <strain evidence="2 3">CECT 5797</strain>
    </source>
</reference>
<keyword evidence="1" id="KW-1133">Transmembrane helix</keyword>
<protein>
    <submittedName>
        <fullName evidence="2">Uncharacterized protein</fullName>
    </submittedName>
</protein>
<proteinExistence type="predicted"/>
<dbReference type="RefSeq" id="WP_133634521.1">
    <property type="nucleotide sequence ID" value="NZ_SNZJ01000002.1"/>
</dbReference>
<gene>
    <name evidence="2" type="ORF">DFP85_102140</name>
</gene>
<dbReference type="AlphaFoldDB" id="A0A4R6ZWP3"/>
<evidence type="ECO:0000313" key="2">
    <source>
        <dbReference type="EMBL" id="TDR56962.1"/>
    </source>
</evidence>
<name>A0A4R6ZWP3_9GAMM</name>
<accession>A0A4R6ZWP3</accession>
<evidence type="ECO:0000256" key="1">
    <source>
        <dbReference type="SAM" id="Phobius"/>
    </source>
</evidence>
<keyword evidence="1" id="KW-0472">Membrane</keyword>
<feature type="transmembrane region" description="Helical" evidence="1">
    <location>
        <begin position="20"/>
        <end position="39"/>
    </location>
</feature>
<sequence>MTRSATIVLDTTPATESRAILPLMLAALALLALGVLAAGWEPIELPLGLAAMGLAALALLRPDRWRQEEARESLDSLLLASLITLVGLHLLA</sequence>
<organism evidence="2 3">
    <name type="scientific">Halomonas ventosae</name>
    <dbReference type="NCBI Taxonomy" id="229007"/>
    <lineage>
        <taxon>Bacteria</taxon>
        <taxon>Pseudomonadati</taxon>
        <taxon>Pseudomonadota</taxon>
        <taxon>Gammaproteobacteria</taxon>
        <taxon>Oceanospirillales</taxon>
        <taxon>Halomonadaceae</taxon>
        <taxon>Halomonas</taxon>
    </lineage>
</organism>
<feature type="transmembrane region" description="Helical" evidence="1">
    <location>
        <begin position="45"/>
        <end position="62"/>
    </location>
</feature>